<feature type="transmembrane region" description="Helical" evidence="1">
    <location>
        <begin position="62"/>
        <end position="83"/>
    </location>
</feature>
<feature type="transmembrane region" description="Helical" evidence="1">
    <location>
        <begin position="298"/>
        <end position="316"/>
    </location>
</feature>
<keyword evidence="1" id="KW-0472">Membrane</keyword>
<feature type="transmembrane region" description="Helical" evidence="1">
    <location>
        <begin position="405"/>
        <end position="428"/>
    </location>
</feature>
<evidence type="ECO:0000313" key="3">
    <source>
        <dbReference type="Proteomes" id="UP001595637"/>
    </source>
</evidence>
<evidence type="ECO:0000313" key="2">
    <source>
        <dbReference type="EMBL" id="MFC3388178.1"/>
    </source>
</evidence>
<gene>
    <name evidence="2" type="ORF">ACFOEO_06305</name>
</gene>
<organism evidence="2 3">
    <name type="scientific">Salinicoccus sesuvii</name>
    <dbReference type="NCBI Taxonomy" id="868281"/>
    <lineage>
        <taxon>Bacteria</taxon>
        <taxon>Bacillati</taxon>
        <taxon>Bacillota</taxon>
        <taxon>Bacilli</taxon>
        <taxon>Bacillales</taxon>
        <taxon>Staphylococcaceae</taxon>
        <taxon>Salinicoccus</taxon>
    </lineage>
</organism>
<evidence type="ECO:0008006" key="4">
    <source>
        <dbReference type="Google" id="ProtNLM"/>
    </source>
</evidence>
<feature type="transmembrane region" description="Helical" evidence="1">
    <location>
        <begin position="224"/>
        <end position="251"/>
    </location>
</feature>
<feature type="transmembrane region" description="Helical" evidence="1">
    <location>
        <begin position="147"/>
        <end position="169"/>
    </location>
</feature>
<keyword evidence="1" id="KW-1133">Transmembrane helix</keyword>
<proteinExistence type="predicted"/>
<name>A0ABV7N5P8_9STAP</name>
<accession>A0ABV7N5P8</accession>
<feature type="transmembrane region" description="Helical" evidence="1">
    <location>
        <begin position="482"/>
        <end position="503"/>
    </location>
</feature>
<sequence>MIRLILDTERRIFSNYWRVLGDGRRIGYILLSLLVLLFFVPFVGIVLFSITTSVDKVNIDTYLLLLTLASGIVIILLSIHFIIKDVILNGHIALYLTYPISSGELFWAKFIKHNALYATSILLPLSIIVGAALALRDHQWLLVISSIAYFIALGIIFTSVSFSVVFLTANALPIKKVSNTLSFLGGLSFLLIYVVLFATNDALSNVFSSFPEVPVSYSGFLYDYTILIGIIVPCLLLVLALGAVIATRFIVVKSVDRIGIIEGHSSKSSKARRDKIRNPVHMLVVKDIKLSYRNPRELAALLPIFMLPLVLVYISSTTEEGTLSLIVEGSQLLATAAGGALITGLYISAHHTARDAEHFHFLDILPVSGRLIACSKYVFNFLVTAPFLMVIFTGVWYFSTASVNMLLYVLLCIVLVCVVATPLGMLIGSANPVVSRKNPSKRLDILSNVIIGFTIFFVYMLVSALSNFLADMDAMGQGGLRNGTMLVIGFLIVCVATSWFVLIKVARRYDVGFNITYKD</sequence>
<feature type="transmembrane region" description="Helical" evidence="1">
    <location>
        <begin position="181"/>
        <end position="199"/>
    </location>
</feature>
<feature type="transmembrane region" description="Helical" evidence="1">
    <location>
        <begin position="449"/>
        <end position="470"/>
    </location>
</feature>
<keyword evidence="3" id="KW-1185">Reference proteome</keyword>
<protein>
    <recommendedName>
        <fullName evidence="4">ABC-2 type transport system permease protein</fullName>
    </recommendedName>
</protein>
<dbReference type="Proteomes" id="UP001595637">
    <property type="component" value="Unassembled WGS sequence"/>
</dbReference>
<feature type="transmembrane region" description="Helical" evidence="1">
    <location>
        <begin position="89"/>
        <end position="108"/>
    </location>
</feature>
<evidence type="ECO:0000256" key="1">
    <source>
        <dbReference type="SAM" id="Phobius"/>
    </source>
</evidence>
<feature type="transmembrane region" description="Helical" evidence="1">
    <location>
        <begin position="115"/>
        <end position="135"/>
    </location>
</feature>
<feature type="transmembrane region" description="Helical" evidence="1">
    <location>
        <begin position="26"/>
        <end position="50"/>
    </location>
</feature>
<keyword evidence="1" id="KW-0812">Transmembrane</keyword>
<feature type="transmembrane region" description="Helical" evidence="1">
    <location>
        <begin position="322"/>
        <end position="347"/>
    </location>
</feature>
<reference evidence="3" key="1">
    <citation type="journal article" date="2019" name="Int. J. Syst. Evol. Microbiol.">
        <title>The Global Catalogue of Microorganisms (GCM) 10K type strain sequencing project: providing services to taxonomists for standard genome sequencing and annotation.</title>
        <authorList>
            <consortium name="The Broad Institute Genomics Platform"/>
            <consortium name="The Broad Institute Genome Sequencing Center for Infectious Disease"/>
            <person name="Wu L."/>
            <person name="Ma J."/>
        </authorList>
    </citation>
    <scope>NUCLEOTIDE SEQUENCE [LARGE SCALE GENOMIC DNA]</scope>
    <source>
        <strain evidence="3">CCM 7756</strain>
    </source>
</reference>
<comment type="caution">
    <text evidence="2">The sequence shown here is derived from an EMBL/GenBank/DDBJ whole genome shotgun (WGS) entry which is preliminary data.</text>
</comment>
<dbReference type="RefSeq" id="WP_380653256.1">
    <property type="nucleotide sequence ID" value="NZ_JBHRVQ010000001.1"/>
</dbReference>
<feature type="transmembrane region" description="Helical" evidence="1">
    <location>
        <begin position="377"/>
        <end position="399"/>
    </location>
</feature>
<dbReference type="EMBL" id="JBHRVQ010000001">
    <property type="protein sequence ID" value="MFC3388178.1"/>
    <property type="molecule type" value="Genomic_DNA"/>
</dbReference>